<dbReference type="Proteomes" id="UP000469011">
    <property type="component" value="Unassembled WGS sequence"/>
</dbReference>
<keyword evidence="2" id="KW-0560">Oxidoreductase</keyword>
<feature type="domain" description="Enoyl reductase (ER)" evidence="3">
    <location>
        <begin position="10"/>
        <end position="323"/>
    </location>
</feature>
<dbReference type="InterPro" id="IPR014189">
    <property type="entry name" value="Quinone_OxRdtase_PIG3"/>
</dbReference>
<evidence type="ECO:0000256" key="2">
    <source>
        <dbReference type="ARBA" id="ARBA00023002"/>
    </source>
</evidence>
<sequence length="331" mass="35329">MSAVFAARPGGPEVLEIRTVPVPQPAAGEVLIEVEAAGINRPDAKQRAGNYAPPPGVTEVLGLEVAGRIVACGPGVDEAMMGREVCALVSGGGYAQYCTAPVPQILPKPERLSWIEAAALPETTFTVWANLFDIGRLRVGERVLIHGGTSGIGTTAIQLAKACGCWVATTAGSEHKVQRAREIGADLAIDYRQEDFCQTVLDGTKGEGVHAILDLVCADYLDRNLRCLADDGRLIVVSFLGGAVGSVNFQTLAKRRQTICGSTLRPRSIADKGRLAREIETHVWPLVERGFYAPVINSVHTLENVRDAHQEMEDGQHVGKIVLAVKPSGVR</sequence>
<keyword evidence="1" id="KW-0521">NADP</keyword>
<dbReference type="CDD" id="cd05276">
    <property type="entry name" value="p53_inducible_oxidoreductase"/>
    <property type="match status" value="1"/>
</dbReference>
<protein>
    <submittedName>
        <fullName evidence="4">Zinc-binding dehydrogenase</fullName>
    </submittedName>
</protein>
<dbReference type="InterPro" id="IPR011032">
    <property type="entry name" value="GroES-like_sf"/>
</dbReference>
<dbReference type="Pfam" id="PF08240">
    <property type="entry name" value="ADH_N"/>
    <property type="match status" value="1"/>
</dbReference>
<evidence type="ECO:0000256" key="1">
    <source>
        <dbReference type="ARBA" id="ARBA00022857"/>
    </source>
</evidence>
<reference evidence="4 5" key="1">
    <citation type="submission" date="2020-01" db="EMBL/GenBank/DDBJ databases">
        <title>Jiella pacifica sp. nov.</title>
        <authorList>
            <person name="Xue Z."/>
            <person name="Zhu S."/>
            <person name="Chen J."/>
            <person name="Yang J."/>
        </authorList>
    </citation>
    <scope>NUCLEOTIDE SEQUENCE [LARGE SCALE GENOMIC DNA]</scope>
    <source>
        <strain evidence="4 5">40Bstr34</strain>
    </source>
</reference>
<dbReference type="Gene3D" id="3.40.50.720">
    <property type="entry name" value="NAD(P)-binding Rossmann-like Domain"/>
    <property type="match status" value="1"/>
</dbReference>
<dbReference type="InterPro" id="IPR013154">
    <property type="entry name" value="ADH-like_N"/>
</dbReference>
<dbReference type="Pfam" id="PF00107">
    <property type="entry name" value="ADH_zinc_N"/>
    <property type="match status" value="1"/>
</dbReference>
<keyword evidence="5" id="KW-1185">Reference proteome</keyword>
<evidence type="ECO:0000313" key="5">
    <source>
        <dbReference type="Proteomes" id="UP000469011"/>
    </source>
</evidence>
<evidence type="ECO:0000313" key="4">
    <source>
        <dbReference type="EMBL" id="NDW04523.1"/>
    </source>
</evidence>
<dbReference type="InterPro" id="IPR020843">
    <property type="entry name" value="ER"/>
</dbReference>
<dbReference type="InterPro" id="IPR013149">
    <property type="entry name" value="ADH-like_C"/>
</dbReference>
<dbReference type="NCBIfam" id="TIGR02824">
    <property type="entry name" value="quinone_pig3"/>
    <property type="match status" value="1"/>
</dbReference>
<dbReference type="AlphaFoldDB" id="A0A6N9SZI3"/>
<dbReference type="PANTHER" id="PTHR48106">
    <property type="entry name" value="QUINONE OXIDOREDUCTASE PIG3-RELATED"/>
    <property type="match status" value="1"/>
</dbReference>
<proteinExistence type="predicted"/>
<dbReference type="SUPFAM" id="SSF50129">
    <property type="entry name" value="GroES-like"/>
    <property type="match status" value="1"/>
</dbReference>
<dbReference type="GO" id="GO:0070402">
    <property type="term" value="F:NADPH binding"/>
    <property type="evidence" value="ECO:0007669"/>
    <property type="project" value="TreeGrafter"/>
</dbReference>
<evidence type="ECO:0000259" key="3">
    <source>
        <dbReference type="SMART" id="SM00829"/>
    </source>
</evidence>
<dbReference type="PANTHER" id="PTHR48106:SF8">
    <property type="entry name" value="OS02G0805600 PROTEIN"/>
    <property type="match status" value="1"/>
</dbReference>
<dbReference type="EMBL" id="JAAAMG010000005">
    <property type="protein sequence ID" value="NDW04523.1"/>
    <property type="molecule type" value="Genomic_DNA"/>
</dbReference>
<dbReference type="InterPro" id="IPR036291">
    <property type="entry name" value="NAD(P)-bd_dom_sf"/>
</dbReference>
<comment type="caution">
    <text evidence="4">The sequence shown here is derived from an EMBL/GenBank/DDBJ whole genome shotgun (WGS) entry which is preliminary data.</text>
</comment>
<dbReference type="SUPFAM" id="SSF51735">
    <property type="entry name" value="NAD(P)-binding Rossmann-fold domains"/>
    <property type="match status" value="1"/>
</dbReference>
<dbReference type="Gene3D" id="3.90.180.10">
    <property type="entry name" value="Medium-chain alcohol dehydrogenases, catalytic domain"/>
    <property type="match status" value="1"/>
</dbReference>
<dbReference type="SMART" id="SM00829">
    <property type="entry name" value="PKS_ER"/>
    <property type="match status" value="1"/>
</dbReference>
<organism evidence="4 5">
    <name type="scientific">Jiella pacifica</name>
    <dbReference type="NCBI Taxonomy" id="2696469"/>
    <lineage>
        <taxon>Bacteria</taxon>
        <taxon>Pseudomonadati</taxon>
        <taxon>Pseudomonadota</taxon>
        <taxon>Alphaproteobacteria</taxon>
        <taxon>Hyphomicrobiales</taxon>
        <taxon>Aurantimonadaceae</taxon>
        <taxon>Jiella</taxon>
    </lineage>
</organism>
<name>A0A6N9SZI3_9HYPH</name>
<gene>
    <name evidence="4" type="ORF">GTK09_08795</name>
</gene>
<accession>A0A6N9SZI3</accession>
<dbReference type="GO" id="GO:0016651">
    <property type="term" value="F:oxidoreductase activity, acting on NAD(P)H"/>
    <property type="evidence" value="ECO:0007669"/>
    <property type="project" value="TreeGrafter"/>
</dbReference>